<dbReference type="UniPathway" id="UPA00823">
    <property type="reaction ID" value="UER00788"/>
</dbReference>
<dbReference type="PRINTS" id="PR00377">
    <property type="entry name" value="IMPHPHTASES"/>
</dbReference>
<feature type="binding site" evidence="4">
    <location>
        <position position="89"/>
    </location>
    <ligand>
        <name>Mg(2+)</name>
        <dbReference type="ChEBI" id="CHEBI:18420"/>
        <label>1</label>
        <note>catalytic</note>
    </ligand>
</feature>
<keyword evidence="7" id="KW-1185">Reference proteome</keyword>
<dbReference type="InterPro" id="IPR020583">
    <property type="entry name" value="Inositol_monoP_metal-BS"/>
</dbReference>
<dbReference type="GO" id="GO:0046872">
    <property type="term" value="F:metal ion binding"/>
    <property type="evidence" value="ECO:0007669"/>
    <property type="project" value="UniProtKB-KW"/>
</dbReference>
<organism evidence="6 7">
    <name type="scientific">Babjeviella inositovora NRRL Y-12698</name>
    <dbReference type="NCBI Taxonomy" id="984486"/>
    <lineage>
        <taxon>Eukaryota</taxon>
        <taxon>Fungi</taxon>
        <taxon>Dikarya</taxon>
        <taxon>Ascomycota</taxon>
        <taxon>Saccharomycotina</taxon>
        <taxon>Pichiomycetes</taxon>
        <taxon>Serinales incertae sedis</taxon>
        <taxon>Babjeviella</taxon>
    </lineage>
</organism>
<keyword evidence="2 4" id="KW-0479">Metal-binding</keyword>
<name>A0A1E3R040_9ASCO</name>
<comment type="catalytic activity">
    <reaction evidence="5">
        <text>a myo-inositol phosphate + H2O = myo-inositol + phosphate</text>
        <dbReference type="Rhea" id="RHEA:24056"/>
        <dbReference type="ChEBI" id="CHEBI:15377"/>
        <dbReference type="ChEBI" id="CHEBI:17268"/>
        <dbReference type="ChEBI" id="CHEBI:43474"/>
        <dbReference type="ChEBI" id="CHEBI:84139"/>
        <dbReference type="EC" id="3.1.3.25"/>
    </reaction>
</comment>
<dbReference type="InterPro" id="IPR020550">
    <property type="entry name" value="Inositol_monophosphatase_CS"/>
</dbReference>
<protein>
    <recommendedName>
        <fullName evidence="5">Inositol-1-monophosphatase</fullName>
        <ecNumber evidence="5">3.1.3.25</ecNumber>
    </recommendedName>
</protein>
<evidence type="ECO:0000256" key="4">
    <source>
        <dbReference type="PIRSR" id="PIRSR600760-2"/>
    </source>
</evidence>
<dbReference type="InterPro" id="IPR000760">
    <property type="entry name" value="Inositol_monophosphatase-like"/>
</dbReference>
<dbReference type="GO" id="GO:0006021">
    <property type="term" value="P:inositol biosynthetic process"/>
    <property type="evidence" value="ECO:0007669"/>
    <property type="project" value="UniProtKB-UniPathway"/>
</dbReference>
<evidence type="ECO:0000256" key="3">
    <source>
        <dbReference type="ARBA" id="ARBA00022842"/>
    </source>
</evidence>
<comment type="pathway">
    <text evidence="5">Polyol metabolism; myo-inositol biosynthesis; myo-inositol from D-glucose 6-phosphate: step 2/2.</text>
</comment>
<comment type="similarity">
    <text evidence="1 5">Belongs to the inositol monophosphatase superfamily.</text>
</comment>
<dbReference type="STRING" id="984486.A0A1E3R040"/>
<dbReference type="CDD" id="cd01639">
    <property type="entry name" value="IMPase"/>
    <property type="match status" value="1"/>
</dbReference>
<sequence>MELDLKEIHDFAVGVAEAAGKVLLTRSSLVKNKANSVDLVTEVDEKVEAIIKKEIALRYPEHNFLGEETYSAGSLRVYAIGDEPTWCVDPIDGTVNYVHLFPMICVSIGFTYQGKSVVGAIHAPYLNQTFSAYQGGGAWVNRTTRLPYQNHPLAADAPRGCVFACEWGKDRRDEPNSNLSRKVDSFVNMATEIGGRNGMGGMVHGIRSLGSAALDLCYVATGAFDIWWEGGCWEWDVCAGVIIVQEAGGLVTTANPPDSTESPVPDVGLGSRLYLAIRPAVATESESSRDAQERVVREVWKRVRALDYSRPTE</sequence>
<dbReference type="Gene3D" id="3.40.190.80">
    <property type="match status" value="1"/>
</dbReference>
<dbReference type="FunFam" id="3.30.540.10:FF:000004">
    <property type="entry name" value="Inositol-1-monophosphatase"/>
    <property type="match status" value="1"/>
</dbReference>
<dbReference type="GeneID" id="30148934"/>
<feature type="binding site" evidence="4">
    <location>
        <position position="92"/>
    </location>
    <ligand>
        <name>Mg(2+)</name>
        <dbReference type="ChEBI" id="CHEBI:18420"/>
        <label>1</label>
        <note>catalytic</note>
    </ligand>
</feature>
<keyword evidence="5" id="KW-0378">Hydrolase</keyword>
<dbReference type="AlphaFoldDB" id="A0A1E3R040"/>
<keyword evidence="3 4" id="KW-0460">Magnesium</keyword>
<dbReference type="EMBL" id="KV454426">
    <property type="protein sequence ID" value="ODQ83259.1"/>
    <property type="molecule type" value="Genomic_DNA"/>
</dbReference>
<feature type="binding site" evidence="4">
    <location>
        <position position="67"/>
    </location>
    <ligand>
        <name>Mg(2+)</name>
        <dbReference type="ChEBI" id="CHEBI:18420"/>
        <label>1</label>
        <note>catalytic</note>
    </ligand>
</feature>
<gene>
    <name evidence="6" type="ORF">BABINDRAFT_179166</name>
</gene>
<dbReference type="RefSeq" id="XP_018988587.1">
    <property type="nucleotide sequence ID" value="XM_019131081.1"/>
</dbReference>
<dbReference type="InterPro" id="IPR033942">
    <property type="entry name" value="IMPase"/>
</dbReference>
<dbReference type="PROSITE" id="PS00629">
    <property type="entry name" value="IMP_1"/>
    <property type="match status" value="1"/>
</dbReference>
<evidence type="ECO:0000256" key="5">
    <source>
        <dbReference type="RuleBase" id="RU364068"/>
    </source>
</evidence>
<evidence type="ECO:0000313" key="6">
    <source>
        <dbReference type="EMBL" id="ODQ83259.1"/>
    </source>
</evidence>
<accession>A0A1E3R040</accession>
<evidence type="ECO:0000256" key="2">
    <source>
        <dbReference type="ARBA" id="ARBA00022723"/>
    </source>
</evidence>
<dbReference type="Pfam" id="PF00459">
    <property type="entry name" value="Inositol_P"/>
    <property type="match status" value="1"/>
</dbReference>
<dbReference type="GO" id="GO:0007165">
    <property type="term" value="P:signal transduction"/>
    <property type="evidence" value="ECO:0007669"/>
    <property type="project" value="TreeGrafter"/>
</dbReference>
<proteinExistence type="inferred from homology"/>
<comment type="cofactor">
    <cofactor evidence="4 5">
        <name>Mg(2+)</name>
        <dbReference type="ChEBI" id="CHEBI:18420"/>
    </cofactor>
</comment>
<feature type="binding site" evidence="4">
    <location>
        <position position="91"/>
    </location>
    <ligand>
        <name>Mg(2+)</name>
        <dbReference type="ChEBI" id="CHEBI:18420"/>
        <label>1</label>
        <note>catalytic</note>
    </ligand>
</feature>
<reference evidence="7" key="1">
    <citation type="submission" date="2016-05" db="EMBL/GenBank/DDBJ databases">
        <title>Comparative genomics of biotechnologically important yeasts.</title>
        <authorList>
            <consortium name="DOE Joint Genome Institute"/>
            <person name="Riley R."/>
            <person name="Haridas S."/>
            <person name="Wolfe K.H."/>
            <person name="Lopes M.R."/>
            <person name="Hittinger C.T."/>
            <person name="Goker M."/>
            <person name="Salamov A."/>
            <person name="Wisecaver J."/>
            <person name="Long T.M."/>
            <person name="Aerts A.L."/>
            <person name="Barry K."/>
            <person name="Choi C."/>
            <person name="Clum A."/>
            <person name="Coughlan A.Y."/>
            <person name="Deshpande S."/>
            <person name="Douglass A.P."/>
            <person name="Hanson S.J."/>
            <person name="Klenk H.-P."/>
            <person name="Labutti K."/>
            <person name="Lapidus A."/>
            <person name="Lindquist E."/>
            <person name="Lipzen A."/>
            <person name="Meier-Kolthoff J.P."/>
            <person name="Ohm R.A."/>
            <person name="Otillar R.P."/>
            <person name="Pangilinan J."/>
            <person name="Peng Y."/>
            <person name="Rokas A."/>
            <person name="Rosa C.A."/>
            <person name="Scheuner C."/>
            <person name="Sibirny A.A."/>
            <person name="Slot J.C."/>
            <person name="Stielow J.B."/>
            <person name="Sun H."/>
            <person name="Kurtzman C.P."/>
            <person name="Blackwell M."/>
            <person name="Grigoriev I.V."/>
            <person name="Jeffries T.W."/>
        </authorList>
    </citation>
    <scope>NUCLEOTIDE SEQUENCE [LARGE SCALE GENOMIC DNA]</scope>
    <source>
        <strain evidence="7">NRRL Y-12698</strain>
    </source>
</reference>
<dbReference type="GO" id="GO:0008934">
    <property type="term" value="F:inositol monophosphate 1-phosphatase activity"/>
    <property type="evidence" value="ECO:0007669"/>
    <property type="project" value="InterPro"/>
</dbReference>
<dbReference type="PANTHER" id="PTHR20854">
    <property type="entry name" value="INOSITOL MONOPHOSPHATASE"/>
    <property type="match status" value="1"/>
</dbReference>
<dbReference type="PROSITE" id="PS00630">
    <property type="entry name" value="IMP_2"/>
    <property type="match status" value="1"/>
</dbReference>
<dbReference type="GO" id="GO:0046854">
    <property type="term" value="P:phosphatidylinositol phosphate biosynthetic process"/>
    <property type="evidence" value="ECO:0007669"/>
    <property type="project" value="InterPro"/>
</dbReference>
<evidence type="ECO:0000256" key="1">
    <source>
        <dbReference type="ARBA" id="ARBA00009759"/>
    </source>
</evidence>
<evidence type="ECO:0000313" key="7">
    <source>
        <dbReference type="Proteomes" id="UP000094336"/>
    </source>
</evidence>
<dbReference type="Gene3D" id="3.30.540.10">
    <property type="entry name" value="Fructose-1,6-Bisphosphatase, subunit A, domain 1"/>
    <property type="match status" value="1"/>
</dbReference>
<feature type="binding site" evidence="4">
    <location>
        <position position="236"/>
    </location>
    <ligand>
        <name>Mg(2+)</name>
        <dbReference type="ChEBI" id="CHEBI:18420"/>
        <label>1</label>
        <note>catalytic</note>
    </ligand>
</feature>
<dbReference type="EC" id="3.1.3.25" evidence="5"/>
<dbReference type="Proteomes" id="UP000094336">
    <property type="component" value="Unassembled WGS sequence"/>
</dbReference>
<dbReference type="PANTHER" id="PTHR20854:SF39">
    <property type="entry name" value="PROTEIN QUTG"/>
    <property type="match status" value="1"/>
</dbReference>
<dbReference type="OrthoDB" id="10254945at2759"/>
<dbReference type="SUPFAM" id="SSF56655">
    <property type="entry name" value="Carbohydrate phosphatase"/>
    <property type="match status" value="1"/>
</dbReference>